<reference evidence="2" key="2">
    <citation type="submission" date="2024-04" db="UniProtKB">
        <authorList>
            <consortium name="Ensembl"/>
        </authorList>
    </citation>
    <scope>IDENTIFICATION</scope>
</reference>
<dbReference type="InParanoid" id="G3N4K2"/>
<name>G3N4K2_GASAC</name>
<accession>G3N4K2</accession>
<protein>
    <recommendedName>
        <fullName evidence="3">Calcium modulating ligand</fullName>
    </recommendedName>
</protein>
<organism evidence="2">
    <name type="scientific">Gasterosteus aculeatus</name>
    <name type="common">Three-spined stickleback</name>
    <dbReference type="NCBI Taxonomy" id="69293"/>
    <lineage>
        <taxon>Eukaryota</taxon>
        <taxon>Metazoa</taxon>
        <taxon>Chordata</taxon>
        <taxon>Craniata</taxon>
        <taxon>Vertebrata</taxon>
        <taxon>Euteleostomi</taxon>
        <taxon>Actinopterygii</taxon>
        <taxon>Neopterygii</taxon>
        <taxon>Teleostei</taxon>
        <taxon>Neoteleostei</taxon>
        <taxon>Acanthomorphata</taxon>
        <taxon>Eupercaria</taxon>
        <taxon>Perciformes</taxon>
        <taxon>Cottioidei</taxon>
        <taxon>Gasterosteales</taxon>
        <taxon>Gasterosteidae</taxon>
        <taxon>Gasterosteus</taxon>
    </lineage>
</organism>
<evidence type="ECO:0008006" key="3">
    <source>
        <dbReference type="Google" id="ProtNLM"/>
    </source>
</evidence>
<dbReference type="InterPro" id="IPR016719">
    <property type="entry name" value="CAMLG"/>
</dbReference>
<sequence>MESGETTEGAKSASLSAAQRRAETRRRKLLMNSEDRMNKIVGFPTNESENNEPRFHLDLDRTEPWSFSQRSEASGLGSRSHGATPERRG</sequence>
<feature type="region of interest" description="Disordered" evidence="1">
    <location>
        <begin position="1"/>
        <end position="89"/>
    </location>
</feature>
<dbReference type="Bgee" id="ENSGACG00000000168">
    <property type="expression patterns" value="Expressed in testis and 12 other cell types or tissues"/>
</dbReference>
<dbReference type="AlphaFoldDB" id="G3N4K2"/>
<evidence type="ECO:0000256" key="1">
    <source>
        <dbReference type="SAM" id="MobiDB-lite"/>
    </source>
</evidence>
<dbReference type="PANTHER" id="PTHR15026:SF0">
    <property type="entry name" value="GUIDED ENTRY OF TAIL-ANCHORED PROTEINS FACTOR CAMLG"/>
    <property type="match status" value="1"/>
</dbReference>
<evidence type="ECO:0000313" key="2">
    <source>
        <dbReference type="Ensembl" id="ENSGACP00000000222.1"/>
    </source>
</evidence>
<dbReference type="GO" id="GO:0071816">
    <property type="term" value="P:tail-anchored membrane protein insertion into ER membrane"/>
    <property type="evidence" value="ECO:0007669"/>
    <property type="project" value="TreeGrafter"/>
</dbReference>
<feature type="compositionally biased region" description="Basic and acidic residues" evidence="1">
    <location>
        <begin position="51"/>
        <end position="63"/>
    </location>
</feature>
<dbReference type="GO" id="GO:0043529">
    <property type="term" value="C:GET complex"/>
    <property type="evidence" value="ECO:0007669"/>
    <property type="project" value="TreeGrafter"/>
</dbReference>
<dbReference type="STRING" id="69293.ENSGACP00000000222"/>
<reference evidence="2" key="1">
    <citation type="submission" date="2006-01" db="EMBL/GenBank/DDBJ databases">
        <authorList>
            <person name="Lindblad-Toh K."/>
            <person name="Mauceli E."/>
            <person name="Grabherr M."/>
            <person name="Chang J.L."/>
            <person name="Lander E.S."/>
        </authorList>
    </citation>
    <scope>NUCLEOTIDE SEQUENCE [LARGE SCALE GENOMIC DNA]</scope>
</reference>
<dbReference type="Ensembl" id="ENSGACT00000000222.1">
    <property type="protein sequence ID" value="ENSGACP00000000222.1"/>
    <property type="gene ID" value="ENSGACG00000000168.1"/>
</dbReference>
<proteinExistence type="predicted"/>
<dbReference type="PANTHER" id="PTHR15026">
    <property type="entry name" value="CALCIUM-SIGNAL MODULATING CYCLOPHILIN LIGAND CAML"/>
    <property type="match status" value="1"/>
</dbReference>
<dbReference type="Pfam" id="PF14963">
    <property type="entry name" value="Get2_like"/>
    <property type="match status" value="1"/>
</dbReference>